<dbReference type="SMART" id="SM01008">
    <property type="entry name" value="Ald_Xan_dh_C"/>
    <property type="match status" value="1"/>
</dbReference>
<dbReference type="SUPFAM" id="SSF56176">
    <property type="entry name" value="FAD-binding/transporter-associated domain-like"/>
    <property type="match status" value="1"/>
</dbReference>
<dbReference type="Pfam" id="PF20256">
    <property type="entry name" value="MoCoBD_2"/>
    <property type="match status" value="1"/>
</dbReference>
<organism evidence="2">
    <name type="scientific">freshwater metagenome</name>
    <dbReference type="NCBI Taxonomy" id="449393"/>
    <lineage>
        <taxon>unclassified sequences</taxon>
        <taxon>metagenomes</taxon>
        <taxon>ecological metagenomes</taxon>
    </lineage>
</organism>
<accession>A0A6J7K5T8</accession>
<dbReference type="Pfam" id="PF01315">
    <property type="entry name" value="Ald_Xan_dh_C"/>
    <property type="match status" value="1"/>
</dbReference>
<dbReference type="GO" id="GO:0005506">
    <property type="term" value="F:iron ion binding"/>
    <property type="evidence" value="ECO:0007669"/>
    <property type="project" value="InterPro"/>
</dbReference>
<dbReference type="SMART" id="SM01092">
    <property type="entry name" value="CO_deh_flav_C"/>
    <property type="match status" value="1"/>
</dbReference>
<sequence length="1117" mass="119510">MTQIGARWWPLDWRDKTSGVSRFTLDQLAGEMESPPLWAAIHRSPHALADVLSVDVSRAAAAPGVHAVITAADFGEHMYFAGLPFSDRRPLAKDRVRFIGEEIAVVAAETPRAARQAARLIDVRYRLRAAPTTVDQALASGAESLHERHTGTLNVSVRSRGTHGDFDAVLTSSHHEASGTFRYPRVAQLPMEPSACIASWNAETECLQLWTTTQVPRMVSEVVAEFLDLNPDQVICRETAVGGAFGSRSRTCEYEVLASMLSLRCGRPVVLAYTREDDIATLRSRHRFTTSMTGYASKDGHILGFDTNITMDNGAYNMTGPFVMAVALHALGGLYRPVGGRWDSSLVDTATVPGGQMRGLGYPQVAMASEVLVDQLAELHGVDPIEFRLRNANHGGQTTLGGGLIGSSGLTACLEVVKESIGWTAKRSDRRPNRGLGVAAGIHGSGDNGGRPDANRSAAAIDIFADGRVHLRFGSIDFGTHQVTALAQIVVEELGLRPEDVHVSLADTASSPFELGQWASRGTYFAGHAVRLTASEMADRIRTLAEAKLGAVVSLSDGWARSANGDLTIAEVITASDAFGDGKLTHESTYVDHIISFDPESPVLDDVTGTFSFAAHAVEVEVDPATGTITVVDYVAAHDIGRAINPSACEGQIIGGAVMGLGAVLGEEIILVGGKVVNPTYLNYAMPRALDLPQVRPILIEGDIDNGPYGAKSVGELPTCLAAPAVLNAIYDAIGIRFDSLPLTPDKVLAALRTRDGKPPRKLNIWRRPSRWQVALVRRAYPMGLQSMLERCGRKVANRVEPVDIADVLAPTSADEVLNALGHDAAVLGGGTDLHLQRRQGISRHTKLVSLRLARDLAGVAEESTGDLRIGSATTLQELIDDPVVPQLLRDAAVTIASAQVREVATVGGNLLQAKRCWFFRNGFDCYKRAGATAPCFAVTGDHRFHHAVMEAHRCQATTPSDLGTVLVALDATIEILSTHGRRVIPAGSLYSGPGESVVGPDEVLCAVRIPATARLRVAQFRKLALWSGDFATASVTVTRLPAPSPHHRVVLGALAPIPWRAIETEAALDRNDSTEQVLQVFDHELSRHGHPLSGNGWKLDAAVGLLGQALADLPAD</sequence>
<evidence type="ECO:0000259" key="1">
    <source>
        <dbReference type="PROSITE" id="PS51387"/>
    </source>
</evidence>
<dbReference type="GO" id="GO:0016491">
    <property type="term" value="F:oxidoreductase activity"/>
    <property type="evidence" value="ECO:0007669"/>
    <property type="project" value="InterPro"/>
</dbReference>
<dbReference type="SUPFAM" id="SSF54665">
    <property type="entry name" value="CO dehydrogenase molybdoprotein N-domain-like"/>
    <property type="match status" value="1"/>
</dbReference>
<dbReference type="InterPro" id="IPR008274">
    <property type="entry name" value="AldOxase/xan_DH_MoCoBD1"/>
</dbReference>
<dbReference type="Pfam" id="PF02738">
    <property type="entry name" value="MoCoBD_1"/>
    <property type="match status" value="1"/>
</dbReference>
<proteinExistence type="predicted"/>
<protein>
    <submittedName>
        <fullName evidence="2">Unannotated protein</fullName>
    </submittedName>
</protein>
<dbReference type="SUPFAM" id="SSF56003">
    <property type="entry name" value="Molybdenum cofactor-binding domain"/>
    <property type="match status" value="1"/>
</dbReference>
<dbReference type="InterPro" id="IPR036318">
    <property type="entry name" value="FAD-bd_PCMH-like_sf"/>
</dbReference>
<dbReference type="Pfam" id="PF00941">
    <property type="entry name" value="FAD_binding_5"/>
    <property type="match status" value="1"/>
</dbReference>
<dbReference type="PANTHER" id="PTHR11908">
    <property type="entry name" value="XANTHINE DEHYDROGENASE"/>
    <property type="match status" value="1"/>
</dbReference>
<gene>
    <name evidence="2" type="ORF">UFOPK3773_01418</name>
</gene>
<dbReference type="InterPro" id="IPR005107">
    <property type="entry name" value="CO_DH_flav_C"/>
</dbReference>
<dbReference type="InterPro" id="IPR002346">
    <property type="entry name" value="Mopterin_DH_FAD-bd"/>
</dbReference>
<dbReference type="InterPro" id="IPR036683">
    <property type="entry name" value="CO_DH_flav_C_dom_sf"/>
</dbReference>
<dbReference type="PANTHER" id="PTHR11908:SF157">
    <property type="entry name" value="XANTHINE DEHYDROGENASE SUBUNIT D-RELATED"/>
    <property type="match status" value="1"/>
</dbReference>
<dbReference type="InterPro" id="IPR000674">
    <property type="entry name" value="Ald_Oxase/Xan_DH_a/b"/>
</dbReference>
<dbReference type="PROSITE" id="PS51387">
    <property type="entry name" value="FAD_PCMH"/>
    <property type="match status" value="1"/>
</dbReference>
<dbReference type="SUPFAM" id="SSF55447">
    <property type="entry name" value="CO dehydrogenase flavoprotein C-terminal domain-like"/>
    <property type="match status" value="1"/>
</dbReference>
<dbReference type="InterPro" id="IPR016208">
    <property type="entry name" value="Ald_Oxase/xanthine_DH-like"/>
</dbReference>
<dbReference type="Gene3D" id="3.30.365.10">
    <property type="entry name" value="Aldehyde oxidase/xanthine dehydrogenase, molybdopterin binding domain"/>
    <property type="match status" value="4"/>
</dbReference>
<dbReference type="GO" id="GO:0071949">
    <property type="term" value="F:FAD binding"/>
    <property type="evidence" value="ECO:0007669"/>
    <property type="project" value="InterPro"/>
</dbReference>
<reference evidence="2" key="1">
    <citation type="submission" date="2020-05" db="EMBL/GenBank/DDBJ databases">
        <authorList>
            <person name="Chiriac C."/>
            <person name="Salcher M."/>
            <person name="Ghai R."/>
            <person name="Kavagutti S V."/>
        </authorList>
    </citation>
    <scope>NUCLEOTIDE SEQUENCE</scope>
</reference>
<dbReference type="AlphaFoldDB" id="A0A6J7K5T8"/>
<evidence type="ECO:0000313" key="2">
    <source>
        <dbReference type="EMBL" id="CAB4951238.1"/>
    </source>
</evidence>
<dbReference type="InterPro" id="IPR016169">
    <property type="entry name" value="FAD-bd_PCMH_sub2"/>
</dbReference>
<dbReference type="EMBL" id="CAFBNF010000170">
    <property type="protein sequence ID" value="CAB4951238.1"/>
    <property type="molecule type" value="Genomic_DNA"/>
</dbReference>
<dbReference type="Gene3D" id="3.30.465.10">
    <property type="match status" value="2"/>
</dbReference>
<dbReference type="InterPro" id="IPR037165">
    <property type="entry name" value="AldOxase/xan_DH_Mopterin-bd_sf"/>
</dbReference>
<dbReference type="InterPro" id="IPR016166">
    <property type="entry name" value="FAD-bd_PCMH"/>
</dbReference>
<dbReference type="InterPro" id="IPR036856">
    <property type="entry name" value="Ald_Oxase/Xan_DH_a/b_sf"/>
</dbReference>
<name>A0A6J7K5T8_9ZZZZ</name>
<dbReference type="Gene3D" id="3.30.390.50">
    <property type="entry name" value="CO dehydrogenase flavoprotein, C-terminal domain"/>
    <property type="match status" value="1"/>
</dbReference>
<dbReference type="Gene3D" id="3.90.1170.50">
    <property type="entry name" value="Aldehyde oxidase/xanthine dehydrogenase, a/b hammerhead"/>
    <property type="match status" value="1"/>
</dbReference>
<dbReference type="InterPro" id="IPR046867">
    <property type="entry name" value="AldOxase/xan_DH_MoCoBD2"/>
</dbReference>
<feature type="domain" description="FAD-binding PCMH-type" evidence="1">
    <location>
        <begin position="798"/>
        <end position="1015"/>
    </location>
</feature>